<proteinExistence type="inferred from homology"/>
<gene>
    <name evidence="12" type="primary">ND1</name>
</gene>
<comment type="subcellular location">
    <subcellularLocation>
        <location evidence="1">Membrane</location>
        <topology evidence="1">Multi-pass membrane protein</topology>
    </subcellularLocation>
    <subcellularLocation>
        <location evidence="9">Mitochondrion inner membrane</location>
        <topology evidence="9">Multi-pass membrane protein</topology>
    </subcellularLocation>
</comment>
<evidence type="ECO:0000256" key="6">
    <source>
        <dbReference type="ARBA" id="ARBA00022989"/>
    </source>
</evidence>
<keyword evidence="10 12" id="KW-0496">Mitochondrion</keyword>
<evidence type="ECO:0000256" key="3">
    <source>
        <dbReference type="ARBA" id="ARBA00021009"/>
    </source>
</evidence>
<feature type="transmembrane region" description="Helical" evidence="11">
    <location>
        <begin position="146"/>
        <end position="166"/>
    </location>
</feature>
<name>A0A0K0KAZ3_9BILA</name>
<keyword evidence="5 9" id="KW-0812">Transmembrane</keyword>
<evidence type="ECO:0000256" key="8">
    <source>
        <dbReference type="ARBA" id="ARBA00023136"/>
    </source>
</evidence>
<sequence>MINLTNIINHLGLLIGVVISVAFFTLLERKILSYTQIRKGPNKVGIAGILQPFADAIKLLTKEEFTLKSGGILIYWISPAFGFLIMTFLWQMQMSFWGATVHNAGLVLFMCAIGAGGYGVIFAGWSSNSKYSLLGGLRAVAQTISYEVSLALILIILVFICGSFSLKQFNESYYLIPVIMLFLPGAFMLIISMVVETNRAPFDLSEGESELVSGFNVEYGGTKFALIFLAEYGMIIFMSYVLSIVLIGFSILANIVFTLLFCTLFLVLRASMPRIRYDHLMNLVWKSYLPAVLLAGSYLFLFY</sequence>
<geneLocation type="mitochondrion" evidence="12"/>
<evidence type="ECO:0000256" key="11">
    <source>
        <dbReference type="SAM" id="Phobius"/>
    </source>
</evidence>
<feature type="transmembrane region" description="Helical" evidence="11">
    <location>
        <begin position="283"/>
        <end position="301"/>
    </location>
</feature>
<dbReference type="GO" id="GO:0009060">
    <property type="term" value="P:aerobic respiration"/>
    <property type="evidence" value="ECO:0007669"/>
    <property type="project" value="TreeGrafter"/>
</dbReference>
<dbReference type="PANTHER" id="PTHR11432:SF3">
    <property type="entry name" value="NADH-UBIQUINONE OXIDOREDUCTASE CHAIN 1"/>
    <property type="match status" value="1"/>
</dbReference>
<dbReference type="GO" id="GO:0003954">
    <property type="term" value="F:NADH dehydrogenase activity"/>
    <property type="evidence" value="ECO:0007669"/>
    <property type="project" value="TreeGrafter"/>
</dbReference>
<evidence type="ECO:0000256" key="1">
    <source>
        <dbReference type="ARBA" id="ARBA00004141"/>
    </source>
</evidence>
<keyword evidence="9" id="KW-0520">NAD</keyword>
<keyword evidence="7 10" id="KW-0830">Ubiquinone</keyword>
<keyword evidence="8 11" id="KW-0472">Membrane</keyword>
<keyword evidence="4" id="KW-0813">Transport</keyword>
<dbReference type="AlphaFoldDB" id="A0A0K0KAZ3"/>
<protein>
    <recommendedName>
        <fullName evidence="3 10">NADH-ubiquinone oxidoreductase chain 1</fullName>
        <ecNumber evidence="10">7.1.1.2</ecNumber>
    </recommendedName>
</protein>
<comment type="catalytic activity">
    <reaction evidence="10">
        <text>a ubiquinone + NADH + 5 H(+)(in) = a ubiquinol + NAD(+) + 4 H(+)(out)</text>
        <dbReference type="Rhea" id="RHEA:29091"/>
        <dbReference type="Rhea" id="RHEA-COMP:9565"/>
        <dbReference type="Rhea" id="RHEA-COMP:9566"/>
        <dbReference type="ChEBI" id="CHEBI:15378"/>
        <dbReference type="ChEBI" id="CHEBI:16389"/>
        <dbReference type="ChEBI" id="CHEBI:17976"/>
        <dbReference type="ChEBI" id="CHEBI:57540"/>
        <dbReference type="ChEBI" id="CHEBI:57945"/>
        <dbReference type="EC" id="7.1.1.2"/>
    </reaction>
</comment>
<evidence type="ECO:0000256" key="10">
    <source>
        <dbReference type="RuleBase" id="RU000473"/>
    </source>
</evidence>
<evidence type="ECO:0000256" key="4">
    <source>
        <dbReference type="ARBA" id="ARBA00022448"/>
    </source>
</evidence>
<feature type="transmembrane region" description="Helical" evidence="11">
    <location>
        <begin position="104"/>
        <end position="125"/>
    </location>
</feature>
<dbReference type="PROSITE" id="PS00667">
    <property type="entry name" value="COMPLEX1_ND1_1"/>
    <property type="match status" value="1"/>
</dbReference>
<accession>A0A0K0KAZ3</accession>
<dbReference type="PROSITE" id="PS00668">
    <property type="entry name" value="COMPLEX1_ND1_2"/>
    <property type="match status" value="1"/>
</dbReference>
<comment type="similarity">
    <text evidence="2 9">Belongs to the complex I subunit 1 family.</text>
</comment>
<evidence type="ECO:0000313" key="12">
    <source>
        <dbReference type="EMBL" id="AHZ34681.1"/>
    </source>
</evidence>
<feature type="transmembrane region" description="Helical" evidence="11">
    <location>
        <begin position="224"/>
        <end position="245"/>
    </location>
</feature>
<dbReference type="EC" id="7.1.1.2" evidence="10"/>
<feature type="transmembrane region" description="Helical" evidence="11">
    <location>
        <begin position="172"/>
        <end position="195"/>
    </location>
</feature>
<feature type="transmembrane region" description="Helical" evidence="11">
    <location>
        <begin position="72"/>
        <end position="92"/>
    </location>
</feature>
<dbReference type="EMBL" id="KF938943">
    <property type="protein sequence ID" value="AHZ34681.1"/>
    <property type="molecule type" value="Genomic_DNA"/>
</dbReference>
<dbReference type="PANTHER" id="PTHR11432">
    <property type="entry name" value="NADH DEHYDROGENASE SUBUNIT 1"/>
    <property type="match status" value="1"/>
</dbReference>
<reference evidence="12" key="1">
    <citation type="submission" date="2013-12" db="EMBL/GenBank/DDBJ databases">
        <authorList>
            <person name="Schubert J."/>
        </authorList>
    </citation>
    <scope>NUCLEOTIDE SEQUENCE</scope>
</reference>
<keyword evidence="6 11" id="KW-1133">Transmembrane helix</keyword>
<evidence type="ECO:0000256" key="7">
    <source>
        <dbReference type="ARBA" id="ARBA00023075"/>
    </source>
</evidence>
<dbReference type="GO" id="GO:0005743">
    <property type="term" value="C:mitochondrial inner membrane"/>
    <property type="evidence" value="ECO:0007669"/>
    <property type="project" value="UniProtKB-SubCell"/>
</dbReference>
<feature type="transmembrane region" description="Helical" evidence="11">
    <location>
        <begin position="6"/>
        <end position="27"/>
    </location>
</feature>
<evidence type="ECO:0000256" key="9">
    <source>
        <dbReference type="RuleBase" id="RU000471"/>
    </source>
</evidence>
<organism evidence="12">
    <name type="scientific">Batillipes longispinosus</name>
    <dbReference type="NCBI Taxonomy" id="1477119"/>
    <lineage>
        <taxon>Eukaryota</taxon>
        <taxon>Metazoa</taxon>
        <taxon>Ecdysozoa</taxon>
        <taxon>Tardigrada</taxon>
        <taxon>Heterotardigrada</taxon>
        <taxon>Arthrotardigrada</taxon>
        <taxon>Batillipedidae</taxon>
        <taxon>Batillipes</taxon>
    </lineage>
</organism>
<dbReference type="InterPro" id="IPR001694">
    <property type="entry name" value="NADH_UbQ_OxRdtase_su1/FPO"/>
</dbReference>
<evidence type="ECO:0000256" key="2">
    <source>
        <dbReference type="ARBA" id="ARBA00010535"/>
    </source>
</evidence>
<dbReference type="Pfam" id="PF00146">
    <property type="entry name" value="NADHdh"/>
    <property type="match status" value="1"/>
</dbReference>
<dbReference type="InterPro" id="IPR018086">
    <property type="entry name" value="NADH_UbQ_OxRdtase_su1_CS"/>
</dbReference>
<dbReference type="GO" id="GO:0008137">
    <property type="term" value="F:NADH dehydrogenase (ubiquinone) activity"/>
    <property type="evidence" value="ECO:0007669"/>
    <property type="project" value="UniProtKB-EC"/>
</dbReference>
<evidence type="ECO:0000256" key="5">
    <source>
        <dbReference type="ARBA" id="ARBA00022692"/>
    </source>
</evidence>